<feature type="domain" description="CopC" evidence="6">
    <location>
        <begin position="26"/>
        <end position="118"/>
    </location>
</feature>
<accession>A0ABT1WBK5</accession>
<evidence type="ECO:0000256" key="3">
    <source>
        <dbReference type="ARBA" id="ARBA00022729"/>
    </source>
</evidence>
<dbReference type="InterPro" id="IPR014755">
    <property type="entry name" value="Cu-Rt/internalin_Ig-like"/>
</dbReference>
<keyword evidence="2" id="KW-0479">Metal-binding</keyword>
<evidence type="ECO:0000256" key="4">
    <source>
        <dbReference type="ARBA" id="ARBA00023008"/>
    </source>
</evidence>
<dbReference type="Gene3D" id="2.60.40.1220">
    <property type="match status" value="1"/>
</dbReference>
<feature type="signal peptide" evidence="5">
    <location>
        <begin position="1"/>
        <end position="25"/>
    </location>
</feature>
<dbReference type="Proteomes" id="UP001524587">
    <property type="component" value="Unassembled WGS sequence"/>
</dbReference>
<dbReference type="PANTHER" id="PTHR34820">
    <property type="entry name" value="INNER MEMBRANE PROTEIN YEBZ"/>
    <property type="match status" value="1"/>
</dbReference>
<dbReference type="InterPro" id="IPR014756">
    <property type="entry name" value="Ig_E-set"/>
</dbReference>
<name>A0ABT1WBK5_9PROT</name>
<dbReference type="Pfam" id="PF04234">
    <property type="entry name" value="CopC"/>
    <property type="match status" value="1"/>
</dbReference>
<reference evidence="7 8" key="1">
    <citation type="submission" date="2022-06" db="EMBL/GenBank/DDBJ databases">
        <title>Endosaccharibacter gen. nov., sp. nov., endophytic bacteria isolated from sugarcane.</title>
        <authorList>
            <person name="Pitiwittayakul N."/>
            <person name="Yukphan P."/>
            <person name="Charoenyingcharoen P."/>
            <person name="Tanasupawat S."/>
        </authorList>
    </citation>
    <scope>NUCLEOTIDE SEQUENCE [LARGE SCALE GENOMIC DNA]</scope>
    <source>
        <strain evidence="7 8">KSS8</strain>
    </source>
</reference>
<keyword evidence="8" id="KW-1185">Reference proteome</keyword>
<dbReference type="EMBL" id="JAMSKV010000014">
    <property type="protein sequence ID" value="MCQ8279647.1"/>
    <property type="molecule type" value="Genomic_DNA"/>
</dbReference>
<dbReference type="InterPro" id="IPR032694">
    <property type="entry name" value="CopC/D"/>
</dbReference>
<comment type="caution">
    <text evidence="7">The sequence shown here is derived from an EMBL/GenBank/DDBJ whole genome shotgun (WGS) entry which is preliminary data.</text>
</comment>
<evidence type="ECO:0000313" key="8">
    <source>
        <dbReference type="Proteomes" id="UP001524587"/>
    </source>
</evidence>
<protein>
    <submittedName>
        <fullName evidence="7">Copper resistance protein CopC</fullName>
    </submittedName>
</protein>
<dbReference type="PANTHER" id="PTHR34820:SF4">
    <property type="entry name" value="INNER MEMBRANE PROTEIN YEBZ"/>
    <property type="match status" value="1"/>
</dbReference>
<dbReference type="InterPro" id="IPR007348">
    <property type="entry name" value="CopC_dom"/>
</dbReference>
<evidence type="ECO:0000256" key="2">
    <source>
        <dbReference type="ARBA" id="ARBA00022723"/>
    </source>
</evidence>
<keyword evidence="4" id="KW-0186">Copper</keyword>
<keyword evidence="3 5" id="KW-0732">Signal</keyword>
<gene>
    <name evidence="7" type="ORF">NFI95_14475</name>
</gene>
<evidence type="ECO:0000256" key="1">
    <source>
        <dbReference type="ARBA" id="ARBA00004196"/>
    </source>
</evidence>
<evidence type="ECO:0000259" key="6">
    <source>
        <dbReference type="Pfam" id="PF04234"/>
    </source>
</evidence>
<proteinExistence type="predicted"/>
<feature type="chain" id="PRO_5046979153" evidence="5">
    <location>
        <begin position="26"/>
        <end position="121"/>
    </location>
</feature>
<sequence>MFSRAIRRFSVLLAGAALLPLPAFAHAILTGSTPAPGGTVKPGHQTLDFQYNSKIDHKRSRLTLTGPDGKPVVLRIAPTSAANALDAEADLTPGAYTLRWQALALDGHITRGDVPFTVSAP</sequence>
<dbReference type="RefSeq" id="WP_422865134.1">
    <property type="nucleotide sequence ID" value="NZ_JAMSKV010000014.1"/>
</dbReference>
<evidence type="ECO:0000256" key="5">
    <source>
        <dbReference type="SAM" id="SignalP"/>
    </source>
</evidence>
<evidence type="ECO:0000313" key="7">
    <source>
        <dbReference type="EMBL" id="MCQ8279647.1"/>
    </source>
</evidence>
<dbReference type="SUPFAM" id="SSF81296">
    <property type="entry name" value="E set domains"/>
    <property type="match status" value="1"/>
</dbReference>
<organism evidence="7 8">
    <name type="scientific">Endosaccharibacter trunci</name>
    <dbReference type="NCBI Taxonomy" id="2812733"/>
    <lineage>
        <taxon>Bacteria</taxon>
        <taxon>Pseudomonadati</taxon>
        <taxon>Pseudomonadota</taxon>
        <taxon>Alphaproteobacteria</taxon>
        <taxon>Acetobacterales</taxon>
        <taxon>Acetobacteraceae</taxon>
        <taxon>Endosaccharibacter</taxon>
    </lineage>
</organism>
<comment type="subcellular location">
    <subcellularLocation>
        <location evidence="1">Cell envelope</location>
    </subcellularLocation>
</comment>